<dbReference type="GeneID" id="5895286"/>
<dbReference type="RefSeq" id="XP_001749988.1">
    <property type="nucleotide sequence ID" value="XM_001749936.1"/>
</dbReference>
<dbReference type="InterPro" id="IPR000742">
    <property type="entry name" value="EGF"/>
</dbReference>
<feature type="chain" id="PRO_5002742941" description="EGF-like domain-containing protein" evidence="4">
    <location>
        <begin position="21"/>
        <end position="775"/>
    </location>
</feature>
<dbReference type="InParanoid" id="A9VBC3"/>
<sequence>MLRQAAVLALLALMVVPASTTPVDAMEVLNIVKDYLFPVCTTHGVSQIDNVSHTKSCECDSGYEGDFCEIYVGDLHCNTTNDIPLFIAAVEGVTTVRGNVYITALCVVPESIAAANQLNTIDGSVFFYEPTDWRQFWVTWPENAWETVTGCVIIAYIPQANIIGYPVFPKLSSVGSCSLSEVQAVLPAGYTRMLVNRSITPRVSMMLSTFGTGYEDCHYGCNDVTFFGKLRTMPGALVFDNMPLHYGNDMILEHVGGLYVISCYHLRRIGIPHLATIGEHGLLLEDSSLDNLDDFAGVRTVTLGFVDIKHMYELKNVLSFNPTIIERTGTPSTSISIQLACQNGYHHGFPESQCTCSSPEYSGILCDTITGTFLCMDPVQAEQLNQTLANVRHVVGDIHLTDSCLESSLLFLPYLRTVEGSIYINSFGLPIIEPFFGALESASVITIESVPNSPLHWFPRLETVGSLGILNVDEFVNFTGFPELTTITDGLEVVNCAGATSFAGLENVAELGTLSVIASPQLTDYSAFNGPEKVALLSQNNAPALSIDACTDCEALLLHLMDTVVIADGAAINVPWTTCSGFGLVHPGDLGCTCNPGYTDFMCHGYNGDTIFCNTSSAHIVESMLAGVTHIYSSLVIQELCGYDTNLGLLDTVDYVADLYFNTQSMYYGKIPPHIGNVTIFDTMFWTLEGFEQSLHIDSLVVQGNSVMYSLEGINNLETAGQIVISDNMALTNVDALSQLVSVTYSLVIYNNDVDVNSIAFDYNSIPTAYTYVAG</sequence>
<evidence type="ECO:0000313" key="8">
    <source>
        <dbReference type="Proteomes" id="UP000001357"/>
    </source>
</evidence>
<dbReference type="Proteomes" id="UP000001357">
    <property type="component" value="Unassembled WGS sequence"/>
</dbReference>
<evidence type="ECO:0000259" key="5">
    <source>
        <dbReference type="PROSITE" id="PS00022"/>
    </source>
</evidence>
<dbReference type="PROSITE" id="PS00022">
    <property type="entry name" value="EGF_1"/>
    <property type="match status" value="1"/>
</dbReference>
<dbReference type="SUPFAM" id="SSF52058">
    <property type="entry name" value="L domain-like"/>
    <property type="match status" value="1"/>
</dbReference>
<evidence type="ECO:0000256" key="2">
    <source>
        <dbReference type="ARBA" id="ARBA00022729"/>
    </source>
</evidence>
<dbReference type="InterPro" id="IPR051648">
    <property type="entry name" value="CWI-Assembly_Regulator"/>
</dbReference>
<evidence type="ECO:0000256" key="1">
    <source>
        <dbReference type="ARBA" id="ARBA00004196"/>
    </source>
</evidence>
<evidence type="ECO:0000256" key="4">
    <source>
        <dbReference type="SAM" id="SignalP"/>
    </source>
</evidence>
<dbReference type="EMBL" id="CH991576">
    <property type="protein sequence ID" value="EDQ85163.1"/>
    <property type="molecule type" value="Genomic_DNA"/>
</dbReference>
<keyword evidence="2 4" id="KW-0732">Signal</keyword>
<keyword evidence="3" id="KW-0325">Glycoprotein</keyword>
<evidence type="ECO:0000256" key="3">
    <source>
        <dbReference type="ARBA" id="ARBA00023180"/>
    </source>
</evidence>
<dbReference type="KEGG" id="mbr:MONBRDRAFT_38976"/>
<accession>A9VBC3</accession>
<keyword evidence="8" id="KW-1185">Reference proteome</keyword>
<reference evidence="7 8" key="1">
    <citation type="journal article" date="2008" name="Nature">
        <title>The genome of the choanoflagellate Monosiga brevicollis and the origin of metazoans.</title>
        <authorList>
            <consortium name="JGI Sequencing"/>
            <person name="King N."/>
            <person name="Westbrook M.J."/>
            <person name="Young S.L."/>
            <person name="Kuo A."/>
            <person name="Abedin M."/>
            <person name="Chapman J."/>
            <person name="Fairclough S."/>
            <person name="Hellsten U."/>
            <person name="Isogai Y."/>
            <person name="Letunic I."/>
            <person name="Marr M."/>
            <person name="Pincus D."/>
            <person name="Putnam N."/>
            <person name="Rokas A."/>
            <person name="Wright K.J."/>
            <person name="Zuzow R."/>
            <person name="Dirks W."/>
            <person name="Good M."/>
            <person name="Goodstein D."/>
            <person name="Lemons D."/>
            <person name="Li W."/>
            <person name="Lyons J.B."/>
            <person name="Morris A."/>
            <person name="Nichols S."/>
            <person name="Richter D.J."/>
            <person name="Salamov A."/>
            <person name="Bork P."/>
            <person name="Lim W.A."/>
            <person name="Manning G."/>
            <person name="Miller W.T."/>
            <person name="McGinnis W."/>
            <person name="Shapiro H."/>
            <person name="Tjian R."/>
            <person name="Grigoriev I.V."/>
            <person name="Rokhsar D."/>
        </authorList>
    </citation>
    <scope>NUCLEOTIDE SEQUENCE [LARGE SCALE GENOMIC DNA]</scope>
    <source>
        <strain evidence="8">MX1 / ATCC 50154</strain>
    </source>
</reference>
<gene>
    <name evidence="7" type="ORF">MONBRDRAFT_38976</name>
</gene>
<evidence type="ECO:0000259" key="6">
    <source>
        <dbReference type="PROSITE" id="PS01186"/>
    </source>
</evidence>
<name>A9VBC3_MONBE</name>
<protein>
    <recommendedName>
        <fullName evidence="5 6">EGF-like domain-containing protein</fullName>
    </recommendedName>
</protein>
<feature type="domain" description="EGF-like" evidence="5 6">
    <location>
        <begin position="57"/>
        <end position="68"/>
    </location>
</feature>
<dbReference type="AlphaFoldDB" id="A9VBC3"/>
<comment type="subcellular location">
    <subcellularLocation>
        <location evidence="1">Cell envelope</location>
    </subcellularLocation>
</comment>
<evidence type="ECO:0000313" key="7">
    <source>
        <dbReference type="EMBL" id="EDQ85163.1"/>
    </source>
</evidence>
<dbReference type="PANTHER" id="PTHR31018">
    <property type="entry name" value="SPORULATION-SPECIFIC PROTEIN-RELATED"/>
    <property type="match status" value="1"/>
</dbReference>
<dbReference type="PROSITE" id="PS01186">
    <property type="entry name" value="EGF_2"/>
    <property type="match status" value="1"/>
</dbReference>
<organism evidence="7 8">
    <name type="scientific">Monosiga brevicollis</name>
    <name type="common">Choanoflagellate</name>
    <dbReference type="NCBI Taxonomy" id="81824"/>
    <lineage>
        <taxon>Eukaryota</taxon>
        <taxon>Choanoflagellata</taxon>
        <taxon>Craspedida</taxon>
        <taxon>Salpingoecidae</taxon>
        <taxon>Monosiga</taxon>
    </lineage>
</organism>
<dbReference type="PANTHER" id="PTHR31018:SF3">
    <property type="entry name" value="RECEPTOR PROTEIN-TYROSINE KINASE"/>
    <property type="match status" value="1"/>
</dbReference>
<proteinExistence type="predicted"/>
<feature type="signal peptide" evidence="4">
    <location>
        <begin position="1"/>
        <end position="20"/>
    </location>
</feature>